<dbReference type="PANTHER" id="PTHR30582">
    <property type="entry name" value="L,D-TRANSPEPTIDASE"/>
    <property type="match status" value="1"/>
</dbReference>
<keyword evidence="8" id="KW-0732">Signal</keyword>
<reference evidence="10 11" key="1">
    <citation type="submission" date="2020-07" db="EMBL/GenBank/DDBJ databases">
        <title>isolation of Luteimonas sp. SJ-16.</title>
        <authorList>
            <person name="Huang X.-X."/>
            <person name="Xu L."/>
            <person name="Sun J.-Q."/>
        </authorList>
    </citation>
    <scope>NUCLEOTIDE SEQUENCE [LARGE SCALE GENOMIC DNA]</scope>
    <source>
        <strain evidence="10 11">SJ-16</strain>
    </source>
</reference>
<dbReference type="AlphaFoldDB" id="A0A7Z0TZK3"/>
<evidence type="ECO:0000256" key="6">
    <source>
        <dbReference type="ARBA" id="ARBA00023316"/>
    </source>
</evidence>
<dbReference type="GO" id="GO:0018104">
    <property type="term" value="P:peptidoglycan-protein cross-linking"/>
    <property type="evidence" value="ECO:0007669"/>
    <property type="project" value="TreeGrafter"/>
</dbReference>
<dbReference type="Pfam" id="PF01471">
    <property type="entry name" value="PG_binding_1"/>
    <property type="match status" value="1"/>
</dbReference>
<dbReference type="InterPro" id="IPR002477">
    <property type="entry name" value="Peptidoglycan-bd-like"/>
</dbReference>
<dbReference type="GO" id="GO:0008360">
    <property type="term" value="P:regulation of cell shape"/>
    <property type="evidence" value="ECO:0007669"/>
    <property type="project" value="UniProtKB-UniRule"/>
</dbReference>
<dbReference type="InterPro" id="IPR038063">
    <property type="entry name" value="Transpep_catalytic_dom"/>
</dbReference>
<dbReference type="GO" id="GO:0071555">
    <property type="term" value="P:cell wall organization"/>
    <property type="evidence" value="ECO:0007669"/>
    <property type="project" value="UniProtKB-UniRule"/>
</dbReference>
<dbReference type="SUPFAM" id="SSF141523">
    <property type="entry name" value="L,D-transpeptidase catalytic domain-like"/>
    <property type="match status" value="1"/>
</dbReference>
<feature type="domain" description="L,D-TPase catalytic" evidence="9">
    <location>
        <begin position="189"/>
        <end position="322"/>
    </location>
</feature>
<name>A0A7Z0TZK3_9GAMM</name>
<dbReference type="Proteomes" id="UP000589896">
    <property type="component" value="Unassembled WGS sequence"/>
</dbReference>
<evidence type="ECO:0000256" key="4">
    <source>
        <dbReference type="ARBA" id="ARBA00022960"/>
    </source>
</evidence>
<dbReference type="GO" id="GO:0005576">
    <property type="term" value="C:extracellular region"/>
    <property type="evidence" value="ECO:0007669"/>
    <property type="project" value="TreeGrafter"/>
</dbReference>
<keyword evidence="3" id="KW-0808">Transferase</keyword>
<feature type="active site" description="Nucleophile" evidence="7">
    <location>
        <position position="298"/>
    </location>
</feature>
<dbReference type="EMBL" id="JACCJZ010000019">
    <property type="protein sequence ID" value="NYZ63517.1"/>
    <property type="molecule type" value="Genomic_DNA"/>
</dbReference>
<dbReference type="InterPro" id="IPR036366">
    <property type="entry name" value="PGBDSf"/>
</dbReference>
<dbReference type="PANTHER" id="PTHR30582:SF30">
    <property type="entry name" value="BLR4375 PROTEIN"/>
    <property type="match status" value="1"/>
</dbReference>
<evidence type="ECO:0000256" key="1">
    <source>
        <dbReference type="ARBA" id="ARBA00004752"/>
    </source>
</evidence>
<dbReference type="InterPro" id="IPR036365">
    <property type="entry name" value="PGBD-like_sf"/>
</dbReference>
<dbReference type="SUPFAM" id="SSF47090">
    <property type="entry name" value="PGBD-like"/>
    <property type="match status" value="1"/>
</dbReference>
<evidence type="ECO:0000256" key="5">
    <source>
        <dbReference type="ARBA" id="ARBA00022984"/>
    </source>
</evidence>
<protein>
    <submittedName>
        <fullName evidence="10">Murein L,D-transpeptidase</fullName>
    </submittedName>
</protein>
<dbReference type="CDD" id="cd16913">
    <property type="entry name" value="YkuD_like"/>
    <property type="match status" value="1"/>
</dbReference>
<gene>
    <name evidence="10" type="ORF">H0E82_12220</name>
</gene>
<comment type="similarity">
    <text evidence="2">Belongs to the YkuD family.</text>
</comment>
<keyword evidence="6 7" id="KW-0961">Cell wall biogenesis/degradation</keyword>
<keyword evidence="4 7" id="KW-0133">Cell shape</keyword>
<evidence type="ECO:0000256" key="3">
    <source>
        <dbReference type="ARBA" id="ARBA00022679"/>
    </source>
</evidence>
<dbReference type="RefSeq" id="WP_180545739.1">
    <property type="nucleotide sequence ID" value="NZ_JACCJZ010000019.1"/>
</dbReference>
<feature type="active site" description="Proton donor/acceptor" evidence="7">
    <location>
        <position position="282"/>
    </location>
</feature>
<sequence>MGHRIAIHLRRCCVALLIVAFGLSAVHAQTPLTPDAVNAAARDAGDAALLRAQVLLDRLHFSPGEIDGRGGTNTTRAVAAFQRHRGLDASGELDAETWAALTADAPPALVDYTIAEADVAGPFRPLPDDMMEQASLDALGYVSAREALGERFHAAPALLERLNPDVALEAGARIRVPNVRDATPLARPDHILVSGSDAVVRLVDAEGTVYAQFPASSGSERDPLPVGEWTVENVATDPTYHYNPDLFWDADPAHAKATLPAGPNNPVGTVWIGLSKPHYGIHGTPEPSSIGKTQSHGCIRVTNWTARRLAGVVGTGMKVVLEE</sequence>
<evidence type="ECO:0000313" key="11">
    <source>
        <dbReference type="Proteomes" id="UP000589896"/>
    </source>
</evidence>
<accession>A0A7Z0TZK3</accession>
<dbReference type="Gene3D" id="1.10.101.10">
    <property type="entry name" value="PGBD-like superfamily/PGBD"/>
    <property type="match status" value="1"/>
</dbReference>
<keyword evidence="11" id="KW-1185">Reference proteome</keyword>
<proteinExistence type="inferred from homology"/>
<evidence type="ECO:0000256" key="8">
    <source>
        <dbReference type="SAM" id="SignalP"/>
    </source>
</evidence>
<keyword evidence="5 7" id="KW-0573">Peptidoglycan synthesis</keyword>
<dbReference type="InterPro" id="IPR050979">
    <property type="entry name" value="LD-transpeptidase"/>
</dbReference>
<dbReference type="InterPro" id="IPR005490">
    <property type="entry name" value="LD_TPept_cat_dom"/>
</dbReference>
<organism evidence="10 11">
    <name type="scientific">Luteimonas deserti</name>
    <dbReference type="NCBI Taxonomy" id="2752306"/>
    <lineage>
        <taxon>Bacteria</taxon>
        <taxon>Pseudomonadati</taxon>
        <taxon>Pseudomonadota</taxon>
        <taxon>Gammaproteobacteria</taxon>
        <taxon>Lysobacterales</taxon>
        <taxon>Lysobacteraceae</taxon>
        <taxon>Luteimonas</taxon>
    </lineage>
</organism>
<evidence type="ECO:0000256" key="2">
    <source>
        <dbReference type="ARBA" id="ARBA00005992"/>
    </source>
</evidence>
<dbReference type="GO" id="GO:0071972">
    <property type="term" value="F:peptidoglycan L,D-transpeptidase activity"/>
    <property type="evidence" value="ECO:0007669"/>
    <property type="project" value="TreeGrafter"/>
</dbReference>
<dbReference type="GO" id="GO:0016740">
    <property type="term" value="F:transferase activity"/>
    <property type="evidence" value="ECO:0007669"/>
    <property type="project" value="UniProtKB-KW"/>
</dbReference>
<comment type="caution">
    <text evidence="10">The sequence shown here is derived from an EMBL/GenBank/DDBJ whole genome shotgun (WGS) entry which is preliminary data.</text>
</comment>
<dbReference type="UniPathway" id="UPA00219"/>
<feature type="signal peptide" evidence="8">
    <location>
        <begin position="1"/>
        <end position="28"/>
    </location>
</feature>
<evidence type="ECO:0000256" key="7">
    <source>
        <dbReference type="PROSITE-ProRule" id="PRU01373"/>
    </source>
</evidence>
<evidence type="ECO:0000259" key="9">
    <source>
        <dbReference type="PROSITE" id="PS52029"/>
    </source>
</evidence>
<dbReference type="Gene3D" id="2.40.440.10">
    <property type="entry name" value="L,D-transpeptidase catalytic domain-like"/>
    <property type="match status" value="1"/>
</dbReference>
<evidence type="ECO:0000313" key="10">
    <source>
        <dbReference type="EMBL" id="NYZ63517.1"/>
    </source>
</evidence>
<feature type="chain" id="PRO_5031483371" evidence="8">
    <location>
        <begin position="29"/>
        <end position="323"/>
    </location>
</feature>
<dbReference type="PROSITE" id="PS52029">
    <property type="entry name" value="LD_TPASE"/>
    <property type="match status" value="1"/>
</dbReference>
<comment type="pathway">
    <text evidence="1 7">Cell wall biogenesis; peptidoglycan biosynthesis.</text>
</comment>
<dbReference type="Pfam" id="PF03734">
    <property type="entry name" value="YkuD"/>
    <property type="match status" value="1"/>
</dbReference>